<evidence type="ECO:0000256" key="5">
    <source>
        <dbReference type="ARBA" id="ARBA00023136"/>
    </source>
</evidence>
<name>A0A2T0TQX2_9ACTN</name>
<dbReference type="PANTHER" id="PTHR30250:SF26">
    <property type="entry name" value="PSMA PROTEIN"/>
    <property type="match status" value="1"/>
</dbReference>
<evidence type="ECO:0000313" key="8">
    <source>
        <dbReference type="Proteomes" id="UP000239210"/>
    </source>
</evidence>
<sequence length="406" mass="41750">MSSGTNFALSVLVARILTADEFGDFAVAFTLYTLLFGAGRALIAQPLVVRYTSVGPGAFSSAACSATGAATLLGIASGVIAGIVGLSIGGPLGLSLVCMGLLLPGLLLQDMWRAVFVTQGRPSAAFYNDVLWGAAQFAFIAAALFVGQDSSTAMLLAWGGAALMAALVGILQFGAPPRFRTSLLWLARQRDLLGYYAATFGLVGANQVTLLLIGVLGEPSDVGAIRAALVVLGPLTLLGTSMATFATPEVSRRRLRGRSAIRVAMAISAVLVVADLAWGVTVLALPDSVGTALLGDSWANGRAVLPATLLGVVALACASGAHVVLWAHGYAREAFWASAVQAPAYLVLGLGGLDLWGAPGAALGLSLAQWVIVPIVWWQAVTLMRRERPPRDVPGGPRIGGCSTGR</sequence>
<feature type="transmembrane region" description="Helical" evidence="6">
    <location>
        <begin position="334"/>
        <end position="353"/>
    </location>
</feature>
<feature type="transmembrane region" description="Helical" evidence="6">
    <location>
        <begin position="304"/>
        <end position="327"/>
    </location>
</feature>
<accession>A0A2T0TQX2</accession>
<keyword evidence="2" id="KW-1003">Cell membrane</keyword>
<dbReference type="GO" id="GO:0005886">
    <property type="term" value="C:plasma membrane"/>
    <property type="evidence" value="ECO:0007669"/>
    <property type="project" value="UniProtKB-SubCell"/>
</dbReference>
<dbReference type="EMBL" id="PVTG01000010">
    <property type="protein sequence ID" value="PRY48124.1"/>
    <property type="molecule type" value="Genomic_DNA"/>
</dbReference>
<keyword evidence="8" id="KW-1185">Reference proteome</keyword>
<evidence type="ECO:0000256" key="3">
    <source>
        <dbReference type="ARBA" id="ARBA00022692"/>
    </source>
</evidence>
<protein>
    <submittedName>
        <fullName evidence="7">O-antigen/teichoic acid export membrane protein</fullName>
    </submittedName>
</protein>
<keyword evidence="3 6" id="KW-0812">Transmembrane</keyword>
<feature type="transmembrane region" description="Helical" evidence="6">
    <location>
        <begin position="359"/>
        <end position="381"/>
    </location>
</feature>
<organism evidence="7 8">
    <name type="scientific">Geodermatophilus tzadiensis</name>
    <dbReference type="NCBI Taxonomy" id="1137988"/>
    <lineage>
        <taxon>Bacteria</taxon>
        <taxon>Bacillati</taxon>
        <taxon>Actinomycetota</taxon>
        <taxon>Actinomycetes</taxon>
        <taxon>Geodermatophilales</taxon>
        <taxon>Geodermatophilaceae</taxon>
        <taxon>Geodermatophilus</taxon>
    </lineage>
</organism>
<keyword evidence="5 6" id="KW-0472">Membrane</keyword>
<feature type="transmembrane region" description="Helical" evidence="6">
    <location>
        <begin position="152"/>
        <end position="171"/>
    </location>
</feature>
<evidence type="ECO:0000256" key="6">
    <source>
        <dbReference type="SAM" id="Phobius"/>
    </source>
</evidence>
<comment type="caution">
    <text evidence="7">The sequence shown here is derived from an EMBL/GenBank/DDBJ whole genome shotgun (WGS) entry which is preliminary data.</text>
</comment>
<feature type="transmembrane region" description="Helical" evidence="6">
    <location>
        <begin position="192"/>
        <end position="217"/>
    </location>
</feature>
<evidence type="ECO:0000256" key="2">
    <source>
        <dbReference type="ARBA" id="ARBA00022475"/>
    </source>
</evidence>
<proteinExistence type="predicted"/>
<dbReference type="CDD" id="cd13126">
    <property type="entry name" value="MATE_like_11"/>
    <property type="match status" value="1"/>
</dbReference>
<feature type="transmembrane region" description="Helical" evidence="6">
    <location>
        <begin position="61"/>
        <end position="86"/>
    </location>
</feature>
<feature type="transmembrane region" description="Helical" evidence="6">
    <location>
        <begin position="259"/>
        <end position="284"/>
    </location>
</feature>
<feature type="transmembrane region" description="Helical" evidence="6">
    <location>
        <begin position="92"/>
        <end position="112"/>
    </location>
</feature>
<dbReference type="RefSeq" id="WP_106278345.1">
    <property type="nucleotide sequence ID" value="NZ_PVTG01000010.1"/>
</dbReference>
<dbReference type="InterPro" id="IPR050833">
    <property type="entry name" value="Poly_Biosynth_Transport"/>
</dbReference>
<evidence type="ECO:0000256" key="4">
    <source>
        <dbReference type="ARBA" id="ARBA00022989"/>
    </source>
</evidence>
<feature type="transmembrane region" description="Helical" evidence="6">
    <location>
        <begin position="29"/>
        <end position="49"/>
    </location>
</feature>
<dbReference type="PANTHER" id="PTHR30250">
    <property type="entry name" value="PST FAMILY PREDICTED COLANIC ACID TRANSPORTER"/>
    <property type="match status" value="1"/>
</dbReference>
<keyword evidence="4 6" id="KW-1133">Transmembrane helix</keyword>
<feature type="transmembrane region" description="Helical" evidence="6">
    <location>
        <begin position="223"/>
        <end position="247"/>
    </location>
</feature>
<reference evidence="7 8" key="1">
    <citation type="submission" date="2018-03" db="EMBL/GenBank/DDBJ databases">
        <title>Genomic Encyclopedia of Archaeal and Bacterial Type Strains, Phase II (KMG-II): from individual species to whole genera.</title>
        <authorList>
            <person name="Goeker M."/>
        </authorList>
    </citation>
    <scope>NUCLEOTIDE SEQUENCE [LARGE SCALE GENOMIC DNA]</scope>
    <source>
        <strain evidence="7 8">DSM 45416</strain>
    </source>
</reference>
<gene>
    <name evidence="7" type="ORF">LY71_11010</name>
</gene>
<evidence type="ECO:0000256" key="1">
    <source>
        <dbReference type="ARBA" id="ARBA00004651"/>
    </source>
</evidence>
<dbReference type="OrthoDB" id="3701119at2"/>
<comment type="subcellular location">
    <subcellularLocation>
        <location evidence="1">Cell membrane</location>
        <topology evidence="1">Multi-pass membrane protein</topology>
    </subcellularLocation>
</comment>
<evidence type="ECO:0000313" key="7">
    <source>
        <dbReference type="EMBL" id="PRY48124.1"/>
    </source>
</evidence>
<feature type="transmembrane region" description="Helical" evidence="6">
    <location>
        <begin position="124"/>
        <end position="146"/>
    </location>
</feature>
<dbReference type="Proteomes" id="UP000239210">
    <property type="component" value="Unassembled WGS sequence"/>
</dbReference>
<dbReference type="AlphaFoldDB" id="A0A2T0TQX2"/>